<dbReference type="AlphaFoldDB" id="A0A9W6YJU7"/>
<keyword evidence="2" id="KW-1185">Reference proteome</keyword>
<name>A0A9W6YJU7_9STRA</name>
<evidence type="ECO:0000313" key="2">
    <source>
        <dbReference type="Proteomes" id="UP001165083"/>
    </source>
</evidence>
<comment type="caution">
    <text evidence="1">The sequence shown here is derived from an EMBL/GenBank/DDBJ whole genome shotgun (WGS) entry which is preliminary data.</text>
</comment>
<evidence type="ECO:0000313" key="1">
    <source>
        <dbReference type="EMBL" id="GMF65332.1"/>
    </source>
</evidence>
<dbReference type="Proteomes" id="UP001165083">
    <property type="component" value="Unassembled WGS sequence"/>
</dbReference>
<organism evidence="1 2">
    <name type="scientific">Phytophthora lilii</name>
    <dbReference type="NCBI Taxonomy" id="2077276"/>
    <lineage>
        <taxon>Eukaryota</taxon>
        <taxon>Sar</taxon>
        <taxon>Stramenopiles</taxon>
        <taxon>Oomycota</taxon>
        <taxon>Peronosporomycetes</taxon>
        <taxon>Peronosporales</taxon>
        <taxon>Peronosporaceae</taxon>
        <taxon>Phytophthora</taxon>
    </lineage>
</organism>
<protein>
    <submittedName>
        <fullName evidence="1">Unnamed protein product</fullName>
    </submittedName>
</protein>
<proteinExistence type="predicted"/>
<sequence>MSFSNYDEEFMNYPESMLKRQENMFMADCRKLEEFLRQYRESVDIENVKYLNIELTPLLRAIDEFPHNRNELIRVILSIYDKSIYVEDVNVVMTDSHDFDDEDFFTEETHSGFKRSYDEFIGFSLPKSDRSIRTRF</sequence>
<accession>A0A9W6YJU7</accession>
<reference evidence="1" key="1">
    <citation type="submission" date="2023-04" db="EMBL/GenBank/DDBJ databases">
        <title>Phytophthora lilii NBRC 32176.</title>
        <authorList>
            <person name="Ichikawa N."/>
            <person name="Sato H."/>
            <person name="Tonouchi N."/>
        </authorList>
    </citation>
    <scope>NUCLEOTIDE SEQUENCE</scope>
    <source>
        <strain evidence="1">NBRC 32176</strain>
    </source>
</reference>
<dbReference type="EMBL" id="BSXW01012460">
    <property type="protein sequence ID" value="GMF65332.1"/>
    <property type="molecule type" value="Genomic_DNA"/>
</dbReference>
<gene>
    <name evidence="1" type="ORF">Plil01_001801500</name>
</gene>